<accession>A0A3N4RG93</accession>
<name>A0A3N4RG93_9ACTN</name>
<evidence type="ECO:0000313" key="2">
    <source>
        <dbReference type="EMBL" id="RPE31826.1"/>
    </source>
</evidence>
<evidence type="ECO:0008006" key="4">
    <source>
        <dbReference type="Google" id="ProtNLM"/>
    </source>
</evidence>
<organism evidence="2 3">
    <name type="scientific">Kitasatospora cineracea</name>
    <dbReference type="NCBI Taxonomy" id="88074"/>
    <lineage>
        <taxon>Bacteria</taxon>
        <taxon>Bacillati</taxon>
        <taxon>Actinomycetota</taxon>
        <taxon>Actinomycetes</taxon>
        <taxon>Kitasatosporales</taxon>
        <taxon>Streptomycetaceae</taxon>
        <taxon>Kitasatospora</taxon>
    </lineage>
</organism>
<dbReference type="AlphaFoldDB" id="A0A3N4RG93"/>
<comment type="caution">
    <text evidence="2">The sequence shown here is derived from an EMBL/GenBank/DDBJ whole genome shotgun (WGS) entry which is preliminary data.</text>
</comment>
<feature type="region of interest" description="Disordered" evidence="1">
    <location>
        <begin position="130"/>
        <end position="158"/>
    </location>
</feature>
<gene>
    <name evidence="2" type="ORF">EDD38_0063</name>
</gene>
<reference evidence="2 3" key="1">
    <citation type="submission" date="2018-11" db="EMBL/GenBank/DDBJ databases">
        <title>Sequencing the genomes of 1000 actinobacteria strains.</title>
        <authorList>
            <person name="Klenk H.-P."/>
        </authorList>
    </citation>
    <scope>NUCLEOTIDE SEQUENCE [LARGE SCALE GENOMIC DNA]</scope>
    <source>
        <strain evidence="2 3">DSM 44781</strain>
    </source>
</reference>
<protein>
    <recommendedName>
        <fullName evidence="4">Resolvase-like protein</fullName>
    </recommendedName>
</protein>
<dbReference type="RefSeq" id="WP_123816962.1">
    <property type="nucleotide sequence ID" value="NZ_JBEYIY010000008.1"/>
</dbReference>
<proteinExistence type="predicted"/>
<keyword evidence="3" id="KW-1185">Reference proteome</keyword>
<dbReference type="Proteomes" id="UP000266906">
    <property type="component" value="Unassembled WGS sequence"/>
</dbReference>
<dbReference type="EMBL" id="RKQG01000001">
    <property type="protein sequence ID" value="RPE31826.1"/>
    <property type="molecule type" value="Genomic_DNA"/>
</dbReference>
<sequence length="186" mass="19844">METETSPLPSAPAATVHAPLPQAACYLRCYPADPWETRTFADALRRLARGHGFWAPYLLIDSGVPSRTADKPALQNLINAAERGMLQVVFVPGQWVFSLDDARAAAIRDRLDAAGCRVVELPSRSGRRAAAASGSVGVGDGPGRRALTGRPPRDPRAADILVSGSRRTGSDYEPCADINLLSQAVR</sequence>
<evidence type="ECO:0000313" key="3">
    <source>
        <dbReference type="Proteomes" id="UP000266906"/>
    </source>
</evidence>
<evidence type="ECO:0000256" key="1">
    <source>
        <dbReference type="SAM" id="MobiDB-lite"/>
    </source>
</evidence>